<evidence type="ECO:0000259" key="3">
    <source>
        <dbReference type="Pfam" id="PF24481"/>
    </source>
</evidence>
<dbReference type="RefSeq" id="WP_394850708.1">
    <property type="nucleotide sequence ID" value="NZ_CP089982.1"/>
</dbReference>
<gene>
    <name evidence="4" type="ORF">LZC95_25030</name>
</gene>
<dbReference type="InterPro" id="IPR056003">
    <property type="entry name" value="CT398_CC_hairpin"/>
</dbReference>
<keyword evidence="5" id="KW-1185">Reference proteome</keyword>
<evidence type="ECO:0000313" key="4">
    <source>
        <dbReference type="EMBL" id="WXB00068.1"/>
    </source>
</evidence>
<feature type="domain" description="CT398-like coiled coil hairpin" evidence="3">
    <location>
        <begin position="13"/>
        <end position="189"/>
    </location>
</feature>
<dbReference type="Gene3D" id="1.10.287.1490">
    <property type="match status" value="1"/>
</dbReference>
<reference evidence="4 5" key="1">
    <citation type="submission" date="2021-12" db="EMBL/GenBank/DDBJ databases">
        <title>Discovery of the Pendulisporaceae a myxobacterial family with distinct sporulation behavior and unique specialized metabolism.</title>
        <authorList>
            <person name="Garcia R."/>
            <person name="Popoff A."/>
            <person name="Bader C.D."/>
            <person name="Loehr J."/>
            <person name="Walesch S."/>
            <person name="Walt C."/>
            <person name="Boldt J."/>
            <person name="Bunk B."/>
            <person name="Haeckl F.J.F.P.J."/>
            <person name="Gunesch A.P."/>
            <person name="Birkelbach J."/>
            <person name="Nuebel U."/>
            <person name="Pietschmann T."/>
            <person name="Bach T."/>
            <person name="Mueller R."/>
        </authorList>
    </citation>
    <scope>NUCLEOTIDE SEQUENCE [LARGE SCALE GENOMIC DNA]</scope>
    <source>
        <strain evidence="4 5">MSr12523</strain>
    </source>
</reference>
<name>A0ABZ2KN39_9BACT</name>
<dbReference type="InterPro" id="IPR003743">
    <property type="entry name" value="Zf-RING_7"/>
</dbReference>
<sequence length="246" mass="27734">MSITEQIRSLEELASVDAELKILEDQLNQERSTLDALRGSLQKLEDKLKTDRAHIAALDKTRSDLVAEVRQMNQQIEHSREKMNRSRNEREANAAQRELEELRKLLRDREEEIGKLTTEAEGARQGIEGTEGEASKISAELGSQEGDISSRLSEVESQKAKRVTDREVAAKKLPPVLYRRYEQIRSKRGTGIAQTSDGTCKACNMALPPQLFHRLRREPLLDQCPSCNRIIYFVSPAAAAQPVKEG</sequence>
<protein>
    <submittedName>
        <fullName evidence="4">C4-type zinc ribbon domain-containing protein</fullName>
    </submittedName>
</protein>
<feature type="compositionally biased region" description="Basic and acidic residues" evidence="1">
    <location>
        <begin position="77"/>
        <end position="95"/>
    </location>
</feature>
<evidence type="ECO:0000259" key="2">
    <source>
        <dbReference type="Pfam" id="PF02591"/>
    </source>
</evidence>
<feature type="region of interest" description="Disordered" evidence="1">
    <location>
        <begin position="75"/>
        <end position="95"/>
    </location>
</feature>
<organism evidence="4 5">
    <name type="scientific">Pendulispora brunnea</name>
    <dbReference type="NCBI Taxonomy" id="2905690"/>
    <lineage>
        <taxon>Bacteria</taxon>
        <taxon>Pseudomonadati</taxon>
        <taxon>Myxococcota</taxon>
        <taxon>Myxococcia</taxon>
        <taxon>Myxococcales</taxon>
        <taxon>Sorangiineae</taxon>
        <taxon>Pendulisporaceae</taxon>
        <taxon>Pendulispora</taxon>
    </lineage>
</organism>
<dbReference type="Pfam" id="PF24481">
    <property type="entry name" value="CT398_CC"/>
    <property type="match status" value="1"/>
</dbReference>
<evidence type="ECO:0000313" key="5">
    <source>
        <dbReference type="Proteomes" id="UP001379533"/>
    </source>
</evidence>
<accession>A0ABZ2KN39</accession>
<dbReference type="Pfam" id="PF02591">
    <property type="entry name" value="Zn_ribbon_9"/>
    <property type="match status" value="1"/>
</dbReference>
<dbReference type="Proteomes" id="UP001379533">
    <property type="component" value="Chromosome"/>
</dbReference>
<proteinExistence type="predicted"/>
<evidence type="ECO:0000256" key="1">
    <source>
        <dbReference type="SAM" id="MobiDB-lite"/>
    </source>
</evidence>
<feature type="domain" description="C4-type zinc ribbon" evidence="2">
    <location>
        <begin position="199"/>
        <end position="231"/>
    </location>
</feature>
<dbReference type="EMBL" id="CP089982">
    <property type="protein sequence ID" value="WXB00068.1"/>
    <property type="molecule type" value="Genomic_DNA"/>
</dbReference>